<dbReference type="InterPro" id="IPR002508">
    <property type="entry name" value="MurNAc-LAA_cat"/>
</dbReference>
<dbReference type="Pfam" id="PF01520">
    <property type="entry name" value="Amidase_3"/>
    <property type="match status" value="1"/>
</dbReference>
<keyword evidence="5" id="KW-0732">Signal</keyword>
<evidence type="ECO:0000313" key="7">
    <source>
        <dbReference type="EMBL" id="NJC28293.1"/>
    </source>
</evidence>
<evidence type="ECO:0000313" key="8">
    <source>
        <dbReference type="Proteomes" id="UP000770785"/>
    </source>
</evidence>
<feature type="chain" id="PRO_5046325125" description="N-acetylmuramoyl-L-alanine amidase" evidence="5">
    <location>
        <begin position="22"/>
        <end position="439"/>
    </location>
</feature>
<evidence type="ECO:0000259" key="6">
    <source>
        <dbReference type="PROSITE" id="PS51782"/>
    </source>
</evidence>
<dbReference type="InterPro" id="IPR018392">
    <property type="entry name" value="LysM"/>
</dbReference>
<dbReference type="PROSITE" id="PS51782">
    <property type="entry name" value="LYSM"/>
    <property type="match status" value="1"/>
</dbReference>
<protein>
    <recommendedName>
        <fullName evidence="2">N-acetylmuramoyl-L-alanine amidase</fullName>
        <ecNumber evidence="2">3.5.1.28</ecNumber>
    </recommendedName>
</protein>
<keyword evidence="8" id="KW-1185">Reference proteome</keyword>
<sequence>MTPQKLTFLLLFTLLSVTLSAGQVTIVAKSGDGVYSVLRHYGLLEFPCNLQEFYRLNRLRSDAHLLIGRTYKLPIEELTYNGKSIRTTTNNKNYNRALDIQHYNEDLLEKGVRSTDFRKDKTLYVPYHIDHCPTPPQVESTTTVPSASGPTPEPDLDKEIKDIGEITKAENPKNLAPATAPSTNGRPTGPAPEQTTTSARRTFDIFGEKYAYVPKIDNQLAGRIFYVVAGHGGPDPGATARRGNHRLYEDEYAYDVALRLTRNILAHGGTPYMIVRDQKDGIRDERYLKADKTETVWGGDKLPLNQKRRLWQRCDIINSLYEQNIAKGLTDQTMISIHIDSRSKSRRVDLFFYHHENDPAGEVLARKMRDKIKDMYAETRAGRGYRGTVGARDLHVLRETKPTGVFIELANMANSSDQIRIIEPANRQLMADWLLLGLL</sequence>
<feature type="compositionally biased region" description="Polar residues" evidence="4">
    <location>
        <begin position="137"/>
        <end position="149"/>
    </location>
</feature>
<dbReference type="EC" id="3.5.1.28" evidence="2"/>
<dbReference type="PANTHER" id="PTHR30404">
    <property type="entry name" value="N-ACETYLMURAMOYL-L-ALANINE AMIDASE"/>
    <property type="match status" value="1"/>
</dbReference>
<keyword evidence="3 7" id="KW-0378">Hydrolase</keyword>
<reference evidence="7 8" key="1">
    <citation type="submission" date="2020-03" db="EMBL/GenBank/DDBJ databases">
        <title>Genomic Encyclopedia of Type Strains, Phase IV (KMG-IV): sequencing the most valuable type-strain genomes for metagenomic binning, comparative biology and taxonomic classification.</title>
        <authorList>
            <person name="Goeker M."/>
        </authorList>
    </citation>
    <scope>NUCLEOTIDE SEQUENCE [LARGE SCALE GENOMIC DNA]</scope>
    <source>
        <strain evidence="7 8">DSM 105096</strain>
    </source>
</reference>
<dbReference type="PANTHER" id="PTHR30404:SF0">
    <property type="entry name" value="N-ACETYLMURAMOYL-L-ALANINE AMIDASE AMIC"/>
    <property type="match status" value="1"/>
</dbReference>
<feature type="domain" description="LysM" evidence="6">
    <location>
        <begin position="24"/>
        <end position="73"/>
    </location>
</feature>
<feature type="region of interest" description="Disordered" evidence="4">
    <location>
        <begin position="134"/>
        <end position="197"/>
    </location>
</feature>
<evidence type="ECO:0000256" key="2">
    <source>
        <dbReference type="ARBA" id="ARBA00011901"/>
    </source>
</evidence>
<dbReference type="SUPFAM" id="SSF53187">
    <property type="entry name" value="Zn-dependent exopeptidases"/>
    <property type="match status" value="1"/>
</dbReference>
<comment type="catalytic activity">
    <reaction evidence="1">
        <text>Hydrolyzes the link between N-acetylmuramoyl residues and L-amino acid residues in certain cell-wall glycopeptides.</text>
        <dbReference type="EC" id="3.5.1.28"/>
    </reaction>
</comment>
<dbReference type="RefSeq" id="WP_168040154.1">
    <property type="nucleotide sequence ID" value="NZ_JAATJH010000010.1"/>
</dbReference>
<dbReference type="CDD" id="cd02696">
    <property type="entry name" value="MurNAc-LAA"/>
    <property type="match status" value="1"/>
</dbReference>
<feature type="compositionally biased region" description="Basic and acidic residues" evidence="4">
    <location>
        <begin position="155"/>
        <end position="171"/>
    </location>
</feature>
<dbReference type="GO" id="GO:0008745">
    <property type="term" value="F:N-acetylmuramoyl-L-alanine amidase activity"/>
    <property type="evidence" value="ECO:0007669"/>
    <property type="project" value="UniProtKB-EC"/>
</dbReference>
<organism evidence="7 8">
    <name type="scientific">Neolewinella antarctica</name>
    <dbReference type="NCBI Taxonomy" id="442734"/>
    <lineage>
        <taxon>Bacteria</taxon>
        <taxon>Pseudomonadati</taxon>
        <taxon>Bacteroidota</taxon>
        <taxon>Saprospiria</taxon>
        <taxon>Saprospirales</taxon>
        <taxon>Lewinellaceae</taxon>
        <taxon>Neolewinella</taxon>
    </lineage>
</organism>
<dbReference type="Proteomes" id="UP000770785">
    <property type="component" value="Unassembled WGS sequence"/>
</dbReference>
<accession>A0ABX0XHR3</accession>
<dbReference type="EMBL" id="JAATJH010000010">
    <property type="protein sequence ID" value="NJC28293.1"/>
    <property type="molecule type" value="Genomic_DNA"/>
</dbReference>
<feature type="signal peptide" evidence="5">
    <location>
        <begin position="1"/>
        <end position="21"/>
    </location>
</feature>
<gene>
    <name evidence="7" type="ORF">GGR27_003816</name>
</gene>
<proteinExistence type="predicted"/>
<evidence type="ECO:0000256" key="3">
    <source>
        <dbReference type="ARBA" id="ARBA00022801"/>
    </source>
</evidence>
<evidence type="ECO:0000256" key="1">
    <source>
        <dbReference type="ARBA" id="ARBA00001561"/>
    </source>
</evidence>
<evidence type="ECO:0000256" key="5">
    <source>
        <dbReference type="SAM" id="SignalP"/>
    </source>
</evidence>
<name>A0ABX0XHR3_9BACT</name>
<comment type="caution">
    <text evidence="7">The sequence shown here is derived from an EMBL/GenBank/DDBJ whole genome shotgun (WGS) entry which is preliminary data.</text>
</comment>
<evidence type="ECO:0000256" key="4">
    <source>
        <dbReference type="SAM" id="MobiDB-lite"/>
    </source>
</evidence>
<dbReference type="InterPro" id="IPR050695">
    <property type="entry name" value="N-acetylmuramoyl_amidase_3"/>
</dbReference>
<dbReference type="SMART" id="SM00646">
    <property type="entry name" value="Ami_3"/>
    <property type="match status" value="1"/>
</dbReference>
<dbReference type="Gene3D" id="3.40.630.40">
    <property type="entry name" value="Zn-dependent exopeptidases"/>
    <property type="match status" value="1"/>
</dbReference>